<dbReference type="InterPro" id="IPR041698">
    <property type="entry name" value="Methyltransf_25"/>
</dbReference>
<dbReference type="CDD" id="cd02440">
    <property type="entry name" value="AdoMet_MTases"/>
    <property type="match status" value="1"/>
</dbReference>
<name>A0A919TX00_9ACTN</name>
<dbReference type="InterPro" id="IPR051052">
    <property type="entry name" value="Diverse_substrate_MTase"/>
</dbReference>
<keyword evidence="1 4" id="KW-0489">Methyltransferase</keyword>
<organism evidence="4 5">
    <name type="scientific">Paractinoplanes tereljensis</name>
    <dbReference type="NCBI Taxonomy" id="571912"/>
    <lineage>
        <taxon>Bacteria</taxon>
        <taxon>Bacillati</taxon>
        <taxon>Actinomycetota</taxon>
        <taxon>Actinomycetes</taxon>
        <taxon>Micromonosporales</taxon>
        <taxon>Micromonosporaceae</taxon>
        <taxon>Paractinoplanes</taxon>
    </lineage>
</organism>
<evidence type="ECO:0000259" key="3">
    <source>
        <dbReference type="Pfam" id="PF13649"/>
    </source>
</evidence>
<feature type="domain" description="Methyltransferase" evidence="3">
    <location>
        <begin position="47"/>
        <end position="137"/>
    </location>
</feature>
<evidence type="ECO:0000313" key="5">
    <source>
        <dbReference type="Proteomes" id="UP000623608"/>
    </source>
</evidence>
<dbReference type="PANTHER" id="PTHR44942:SF4">
    <property type="entry name" value="METHYLTRANSFERASE TYPE 11 DOMAIN-CONTAINING PROTEIN"/>
    <property type="match status" value="1"/>
</dbReference>
<comment type="caution">
    <text evidence="4">The sequence shown here is derived from an EMBL/GenBank/DDBJ whole genome shotgun (WGS) entry which is preliminary data.</text>
</comment>
<dbReference type="RefSeq" id="WP_203814378.1">
    <property type="nucleotide sequence ID" value="NZ_BOMY01000061.1"/>
</dbReference>
<dbReference type="SUPFAM" id="SSF53335">
    <property type="entry name" value="S-adenosyl-L-methionine-dependent methyltransferases"/>
    <property type="match status" value="1"/>
</dbReference>
<dbReference type="Gene3D" id="3.40.50.150">
    <property type="entry name" value="Vaccinia Virus protein VP39"/>
    <property type="match status" value="1"/>
</dbReference>
<evidence type="ECO:0000256" key="2">
    <source>
        <dbReference type="ARBA" id="ARBA00022679"/>
    </source>
</evidence>
<dbReference type="Proteomes" id="UP000623608">
    <property type="component" value="Unassembled WGS sequence"/>
</dbReference>
<sequence length="269" mass="29742">MTDTNRETLRTAFGQDAELYDRCRPTYPPQLFTDLATLADLGPGSRVLEIGCGTGQATRPLAQLGCDVVAMDLSPDMAAIARRNLAQFPNVAVVTAAFEDWEPSNGTFDAVLSATAFHWLDPDVRMVKAADLLRPGGSLGIVSTHHIAGGTTAFFADAQRCYERFDPTTPPGVRLTTDDETPEETAEFDRSARFGPVEFRRYEWQQTYTSPEYLNLLMTHSGNRAMAPQARSGLFACISHLIDDVYNGAITRQYRTRLAIAHKTFRTAR</sequence>
<dbReference type="PANTHER" id="PTHR44942">
    <property type="entry name" value="METHYLTRANSF_11 DOMAIN-CONTAINING PROTEIN"/>
    <property type="match status" value="1"/>
</dbReference>
<dbReference type="EMBL" id="BOMY01000061">
    <property type="protein sequence ID" value="GIF26583.1"/>
    <property type="molecule type" value="Genomic_DNA"/>
</dbReference>
<proteinExistence type="predicted"/>
<evidence type="ECO:0000313" key="4">
    <source>
        <dbReference type="EMBL" id="GIF26583.1"/>
    </source>
</evidence>
<dbReference type="GO" id="GO:0008168">
    <property type="term" value="F:methyltransferase activity"/>
    <property type="evidence" value="ECO:0007669"/>
    <property type="project" value="UniProtKB-KW"/>
</dbReference>
<evidence type="ECO:0000256" key="1">
    <source>
        <dbReference type="ARBA" id="ARBA00022603"/>
    </source>
</evidence>
<protein>
    <submittedName>
        <fullName evidence="4">Methyltransferase type 11</fullName>
    </submittedName>
</protein>
<dbReference type="GO" id="GO:0032259">
    <property type="term" value="P:methylation"/>
    <property type="evidence" value="ECO:0007669"/>
    <property type="project" value="UniProtKB-KW"/>
</dbReference>
<dbReference type="InterPro" id="IPR029063">
    <property type="entry name" value="SAM-dependent_MTases_sf"/>
</dbReference>
<gene>
    <name evidence="4" type="ORF">Ate02nite_93130</name>
</gene>
<dbReference type="AlphaFoldDB" id="A0A919TX00"/>
<keyword evidence="5" id="KW-1185">Reference proteome</keyword>
<dbReference type="Pfam" id="PF13649">
    <property type="entry name" value="Methyltransf_25"/>
    <property type="match status" value="1"/>
</dbReference>
<reference evidence="4" key="1">
    <citation type="submission" date="2021-01" db="EMBL/GenBank/DDBJ databases">
        <title>Whole genome shotgun sequence of Actinoplanes tereljensis NBRC 105297.</title>
        <authorList>
            <person name="Komaki H."/>
            <person name="Tamura T."/>
        </authorList>
    </citation>
    <scope>NUCLEOTIDE SEQUENCE</scope>
    <source>
        <strain evidence="4">NBRC 105297</strain>
    </source>
</reference>
<accession>A0A919TX00</accession>
<keyword evidence="2" id="KW-0808">Transferase</keyword>